<evidence type="ECO:0000256" key="1">
    <source>
        <dbReference type="SAM" id="MobiDB-lite"/>
    </source>
</evidence>
<evidence type="ECO:0000259" key="2">
    <source>
        <dbReference type="Pfam" id="PF09347"/>
    </source>
</evidence>
<proteinExistence type="predicted"/>
<feature type="compositionally biased region" description="Basic and acidic residues" evidence="1">
    <location>
        <begin position="136"/>
        <end position="153"/>
    </location>
</feature>
<dbReference type="PANTHER" id="PTHR31527">
    <property type="entry name" value="RE64534P"/>
    <property type="match status" value="1"/>
</dbReference>
<dbReference type="OrthoDB" id="504708at2759"/>
<accession>A0A6A6T2F2</accession>
<dbReference type="PANTHER" id="PTHR31527:SF0">
    <property type="entry name" value="RE64534P"/>
    <property type="match status" value="1"/>
</dbReference>
<dbReference type="InterPro" id="IPR018959">
    <property type="entry name" value="DUF1989"/>
</dbReference>
<keyword evidence="4" id="KW-1185">Reference proteome</keyword>
<organism evidence="3 4">
    <name type="scientific">Lophiostoma macrostomum CBS 122681</name>
    <dbReference type="NCBI Taxonomy" id="1314788"/>
    <lineage>
        <taxon>Eukaryota</taxon>
        <taxon>Fungi</taxon>
        <taxon>Dikarya</taxon>
        <taxon>Ascomycota</taxon>
        <taxon>Pezizomycotina</taxon>
        <taxon>Dothideomycetes</taxon>
        <taxon>Pleosporomycetidae</taxon>
        <taxon>Pleosporales</taxon>
        <taxon>Lophiostomataceae</taxon>
        <taxon>Lophiostoma</taxon>
    </lineage>
</organism>
<feature type="region of interest" description="Disordered" evidence="1">
    <location>
        <begin position="314"/>
        <end position="333"/>
    </location>
</feature>
<reference evidence="3" key="1">
    <citation type="journal article" date="2020" name="Stud. Mycol.">
        <title>101 Dothideomycetes genomes: a test case for predicting lifestyles and emergence of pathogens.</title>
        <authorList>
            <person name="Haridas S."/>
            <person name="Albert R."/>
            <person name="Binder M."/>
            <person name="Bloem J."/>
            <person name="Labutti K."/>
            <person name="Salamov A."/>
            <person name="Andreopoulos B."/>
            <person name="Baker S."/>
            <person name="Barry K."/>
            <person name="Bills G."/>
            <person name="Bluhm B."/>
            <person name="Cannon C."/>
            <person name="Castanera R."/>
            <person name="Culley D."/>
            <person name="Daum C."/>
            <person name="Ezra D."/>
            <person name="Gonzalez J."/>
            <person name="Henrissat B."/>
            <person name="Kuo A."/>
            <person name="Liang C."/>
            <person name="Lipzen A."/>
            <person name="Lutzoni F."/>
            <person name="Magnuson J."/>
            <person name="Mondo S."/>
            <person name="Nolan M."/>
            <person name="Ohm R."/>
            <person name="Pangilinan J."/>
            <person name="Park H.-J."/>
            <person name="Ramirez L."/>
            <person name="Alfaro M."/>
            <person name="Sun H."/>
            <person name="Tritt A."/>
            <person name="Yoshinaga Y."/>
            <person name="Zwiers L.-H."/>
            <person name="Turgeon B."/>
            <person name="Goodwin S."/>
            <person name="Spatafora J."/>
            <person name="Crous P."/>
            <person name="Grigoriev I."/>
        </authorList>
    </citation>
    <scope>NUCLEOTIDE SEQUENCE</scope>
    <source>
        <strain evidence="3">CBS 122681</strain>
    </source>
</reference>
<name>A0A6A6T2F2_9PLEO</name>
<evidence type="ECO:0000313" key="4">
    <source>
        <dbReference type="Proteomes" id="UP000799324"/>
    </source>
</evidence>
<dbReference type="Proteomes" id="UP000799324">
    <property type="component" value="Unassembled WGS sequence"/>
</dbReference>
<dbReference type="AlphaFoldDB" id="A0A6A6T2F2"/>
<feature type="domain" description="DUF1989" evidence="2">
    <location>
        <begin position="45"/>
        <end position="248"/>
    </location>
</feature>
<sequence>MPPQDTPPAPAYFPVSSTSPLHPPTALYIRLSSLPATSLTQTLSHTIPPRSGYAWRVPAGSLFRLSTPEGAQVGDLNIWNGADSRERFWASRTKQLQGSHVKEGDRLWSCLPFMRPLCGVVKDGCLLGDAEGGSNGEKREGDGKGEKREVKRTERGGVTRWGGRCHDLLGTRCDPYVSHMLTGANYDYHCHSNLVRAVLPYGLTEFDIHDVLNVFQVTGLDAEGRYFMEASPATKDSFITFFAEQDLLCALSTCPGGDLSAWGWSQAEEGSGEAKAQGDVAEKPDMKSTCRPIKVEVWDIKEDVKREVLGDWKEPERSGYSGRHGMSIPTGEV</sequence>
<evidence type="ECO:0000313" key="3">
    <source>
        <dbReference type="EMBL" id="KAF2653073.1"/>
    </source>
</evidence>
<protein>
    <recommendedName>
        <fullName evidence="2">DUF1989 domain-containing protein</fullName>
    </recommendedName>
</protein>
<feature type="region of interest" description="Disordered" evidence="1">
    <location>
        <begin position="131"/>
        <end position="153"/>
    </location>
</feature>
<dbReference type="EMBL" id="MU004388">
    <property type="protein sequence ID" value="KAF2653073.1"/>
    <property type="molecule type" value="Genomic_DNA"/>
</dbReference>
<dbReference type="Pfam" id="PF09347">
    <property type="entry name" value="DUF1989"/>
    <property type="match status" value="1"/>
</dbReference>
<gene>
    <name evidence="3" type="ORF">K491DRAFT_680849</name>
</gene>